<sequence>MNDYIHSCRNAQMARRTCGVEYGTSSSYQTGIRIFPADAEILIMSKPQKMLTVSLRIEHTSMLIISVPNLVLRVEYDCSLGSSKSSPAVCMLLMLTPCTMLHGDAVELDTDRLGKGPGRGAVWRYSCVNFGGSEGCRWNCVCSRHRLLHSTYKRCAIRCRMESTEDGIVVVNVCVSRLQGPVRSMQAGH</sequence>
<organism evidence="1 2">
    <name type="scientific">Piloderma croceum (strain F 1598)</name>
    <dbReference type="NCBI Taxonomy" id="765440"/>
    <lineage>
        <taxon>Eukaryota</taxon>
        <taxon>Fungi</taxon>
        <taxon>Dikarya</taxon>
        <taxon>Basidiomycota</taxon>
        <taxon>Agaricomycotina</taxon>
        <taxon>Agaricomycetes</taxon>
        <taxon>Agaricomycetidae</taxon>
        <taxon>Atheliales</taxon>
        <taxon>Atheliaceae</taxon>
        <taxon>Piloderma</taxon>
    </lineage>
</organism>
<evidence type="ECO:0000313" key="1">
    <source>
        <dbReference type="EMBL" id="KIM76035.1"/>
    </source>
</evidence>
<dbReference type="AlphaFoldDB" id="A0A0C3EU46"/>
<accession>A0A0C3EU46</accession>
<gene>
    <name evidence="1" type="ORF">PILCRDRAFT_656755</name>
</gene>
<evidence type="ECO:0000313" key="2">
    <source>
        <dbReference type="Proteomes" id="UP000054166"/>
    </source>
</evidence>
<proteinExistence type="predicted"/>
<dbReference type="InParanoid" id="A0A0C3EU46"/>
<reference evidence="2" key="2">
    <citation type="submission" date="2015-01" db="EMBL/GenBank/DDBJ databases">
        <title>Evolutionary Origins and Diversification of the Mycorrhizal Mutualists.</title>
        <authorList>
            <consortium name="DOE Joint Genome Institute"/>
            <consortium name="Mycorrhizal Genomics Consortium"/>
            <person name="Kohler A."/>
            <person name="Kuo A."/>
            <person name="Nagy L.G."/>
            <person name="Floudas D."/>
            <person name="Copeland A."/>
            <person name="Barry K.W."/>
            <person name="Cichocki N."/>
            <person name="Veneault-Fourrey C."/>
            <person name="LaButti K."/>
            <person name="Lindquist E.A."/>
            <person name="Lipzen A."/>
            <person name="Lundell T."/>
            <person name="Morin E."/>
            <person name="Murat C."/>
            <person name="Riley R."/>
            <person name="Ohm R."/>
            <person name="Sun H."/>
            <person name="Tunlid A."/>
            <person name="Henrissat B."/>
            <person name="Grigoriev I.V."/>
            <person name="Hibbett D.S."/>
            <person name="Martin F."/>
        </authorList>
    </citation>
    <scope>NUCLEOTIDE SEQUENCE [LARGE SCALE GENOMIC DNA]</scope>
    <source>
        <strain evidence="2">F 1598</strain>
    </source>
</reference>
<reference evidence="1 2" key="1">
    <citation type="submission" date="2014-04" db="EMBL/GenBank/DDBJ databases">
        <authorList>
            <consortium name="DOE Joint Genome Institute"/>
            <person name="Kuo A."/>
            <person name="Tarkka M."/>
            <person name="Buscot F."/>
            <person name="Kohler A."/>
            <person name="Nagy L.G."/>
            <person name="Floudas D."/>
            <person name="Copeland A."/>
            <person name="Barry K.W."/>
            <person name="Cichocki N."/>
            <person name="Veneault-Fourrey C."/>
            <person name="LaButti K."/>
            <person name="Lindquist E.A."/>
            <person name="Lipzen A."/>
            <person name="Lundell T."/>
            <person name="Morin E."/>
            <person name="Murat C."/>
            <person name="Sun H."/>
            <person name="Tunlid A."/>
            <person name="Henrissat B."/>
            <person name="Grigoriev I.V."/>
            <person name="Hibbett D.S."/>
            <person name="Martin F."/>
            <person name="Nordberg H.P."/>
            <person name="Cantor M.N."/>
            <person name="Hua S.X."/>
        </authorList>
    </citation>
    <scope>NUCLEOTIDE SEQUENCE [LARGE SCALE GENOMIC DNA]</scope>
    <source>
        <strain evidence="1 2">F 1598</strain>
    </source>
</reference>
<keyword evidence="2" id="KW-1185">Reference proteome</keyword>
<dbReference type="EMBL" id="KN833039">
    <property type="protein sequence ID" value="KIM76035.1"/>
    <property type="molecule type" value="Genomic_DNA"/>
</dbReference>
<name>A0A0C3EU46_PILCF</name>
<dbReference type="Proteomes" id="UP000054166">
    <property type="component" value="Unassembled WGS sequence"/>
</dbReference>
<protein>
    <submittedName>
        <fullName evidence="1">Uncharacterized protein</fullName>
    </submittedName>
</protein>
<dbReference type="HOGENOM" id="CLU_1434953_0_0_1"/>